<dbReference type="PANTHER" id="PTHR39158">
    <property type="entry name" value="OS08G0560600 PROTEIN"/>
    <property type="match status" value="1"/>
</dbReference>
<feature type="coiled-coil region" evidence="1">
    <location>
        <begin position="56"/>
        <end position="83"/>
    </location>
</feature>
<evidence type="ECO:0000313" key="4">
    <source>
        <dbReference type="EMBL" id="MZR11796.1"/>
    </source>
</evidence>
<dbReference type="RefSeq" id="WP_161349919.1">
    <property type="nucleotide sequence ID" value="NZ_WTUX01000005.1"/>
</dbReference>
<comment type="caution">
    <text evidence="4">The sequence shown here is derived from an EMBL/GenBank/DDBJ whole genome shotgun (WGS) entry which is preliminary data.</text>
</comment>
<feature type="domain" description="DnaJ homologue subfamily C member 28 conserved" evidence="3">
    <location>
        <begin position="9"/>
        <end position="70"/>
    </location>
</feature>
<dbReference type="EMBL" id="WTUX01000005">
    <property type="protein sequence ID" value="MZR11796.1"/>
    <property type="molecule type" value="Genomic_DNA"/>
</dbReference>
<proteinExistence type="predicted"/>
<evidence type="ECO:0000256" key="2">
    <source>
        <dbReference type="SAM" id="MobiDB-lite"/>
    </source>
</evidence>
<gene>
    <name evidence="4" type="ORF">GQE99_02050</name>
</gene>
<dbReference type="PANTHER" id="PTHR39158:SF1">
    <property type="entry name" value="DNAJ HOMOLOG SUBFAMILY C MEMBER 28"/>
    <property type="match status" value="1"/>
</dbReference>
<evidence type="ECO:0000259" key="3">
    <source>
        <dbReference type="Pfam" id="PF09350"/>
    </source>
</evidence>
<name>A0A845LWR3_9RHOB</name>
<dbReference type="AlphaFoldDB" id="A0A845LWR3"/>
<evidence type="ECO:0000256" key="1">
    <source>
        <dbReference type="SAM" id="Coils"/>
    </source>
</evidence>
<protein>
    <submittedName>
        <fullName evidence="4">DUF1992 domain-containing protein</fullName>
    </submittedName>
</protein>
<keyword evidence="1" id="KW-0175">Coiled coil</keyword>
<sequence length="102" mass="11626">MDHPLMDLISAKIAEAERNGEFDNLPGAGKPLPKEDDPENALLNRIMRENAATPPFVALSRELERLREELKATTDEASRREIMKHMSMTEARIDIARKAWSR</sequence>
<dbReference type="Proteomes" id="UP000467322">
    <property type="component" value="Unassembled WGS sequence"/>
</dbReference>
<keyword evidence="5" id="KW-1185">Reference proteome</keyword>
<dbReference type="InterPro" id="IPR052573">
    <property type="entry name" value="DnaJ_C_subfamily_28"/>
</dbReference>
<accession>A0A845LWR3</accession>
<dbReference type="Pfam" id="PF09350">
    <property type="entry name" value="DJC28_CD"/>
    <property type="match status" value="1"/>
</dbReference>
<reference evidence="4 5" key="1">
    <citation type="submission" date="2019-12" db="EMBL/GenBank/DDBJ databases">
        <title>Maritimibacter sp. nov. sp. isolated from sea sand.</title>
        <authorList>
            <person name="Kim J."/>
            <person name="Jeong S.E."/>
            <person name="Jung H.S."/>
            <person name="Jeon C.O."/>
        </authorList>
    </citation>
    <scope>NUCLEOTIDE SEQUENCE [LARGE SCALE GENOMIC DNA]</scope>
    <source>
        <strain evidence="4 5">DP07</strain>
    </source>
</reference>
<feature type="region of interest" description="Disordered" evidence="2">
    <location>
        <begin position="17"/>
        <end position="38"/>
    </location>
</feature>
<dbReference type="InterPro" id="IPR018961">
    <property type="entry name" value="DnaJ_homolog_subfam-C_membr-28"/>
</dbReference>
<organism evidence="4 5">
    <name type="scientific">Maritimibacter harenae</name>
    <dbReference type="NCBI Taxonomy" id="2606218"/>
    <lineage>
        <taxon>Bacteria</taxon>
        <taxon>Pseudomonadati</taxon>
        <taxon>Pseudomonadota</taxon>
        <taxon>Alphaproteobacteria</taxon>
        <taxon>Rhodobacterales</taxon>
        <taxon>Roseobacteraceae</taxon>
        <taxon>Maritimibacter</taxon>
    </lineage>
</organism>
<evidence type="ECO:0000313" key="5">
    <source>
        <dbReference type="Proteomes" id="UP000467322"/>
    </source>
</evidence>